<protein>
    <submittedName>
        <fullName evidence="1">Uncharacterized protein</fullName>
    </submittedName>
</protein>
<sequence length="71" mass="7903">MMNQGECPKCGKRLLHVRIESVFGQNNGSDDIRCLSYSCIHCNMVLNVQLDPRAKPRRKSASAAATVERVV</sequence>
<gene>
    <name evidence="1" type="ORF">ACFPN1_02300</name>
</gene>
<evidence type="ECO:0000313" key="1">
    <source>
        <dbReference type="EMBL" id="MFC5568895.1"/>
    </source>
</evidence>
<accession>A0ABW0SJV8</accession>
<comment type="caution">
    <text evidence="1">The sequence shown here is derived from an EMBL/GenBank/DDBJ whole genome shotgun (WGS) entry which is preliminary data.</text>
</comment>
<dbReference type="Proteomes" id="UP001596036">
    <property type="component" value="Unassembled WGS sequence"/>
</dbReference>
<reference evidence="2" key="1">
    <citation type="journal article" date="2019" name="Int. J. Syst. Evol. Microbiol.">
        <title>The Global Catalogue of Microorganisms (GCM) 10K type strain sequencing project: providing services to taxonomists for standard genome sequencing and annotation.</title>
        <authorList>
            <consortium name="The Broad Institute Genomics Platform"/>
            <consortium name="The Broad Institute Genome Sequencing Center for Infectious Disease"/>
            <person name="Wu L."/>
            <person name="Ma J."/>
        </authorList>
    </citation>
    <scope>NUCLEOTIDE SEQUENCE [LARGE SCALE GENOMIC DNA]</scope>
    <source>
        <strain evidence="2">KACC 11407</strain>
    </source>
</reference>
<name>A0ABW0SJV8_9GAMM</name>
<organism evidence="1 2">
    <name type="scientific">Lysobacter yangpyeongensis</name>
    <dbReference type="NCBI Taxonomy" id="346182"/>
    <lineage>
        <taxon>Bacteria</taxon>
        <taxon>Pseudomonadati</taxon>
        <taxon>Pseudomonadota</taxon>
        <taxon>Gammaproteobacteria</taxon>
        <taxon>Lysobacterales</taxon>
        <taxon>Lysobacteraceae</taxon>
        <taxon>Lysobacter</taxon>
    </lineage>
</organism>
<keyword evidence="2" id="KW-1185">Reference proteome</keyword>
<evidence type="ECO:0000313" key="2">
    <source>
        <dbReference type="Proteomes" id="UP001596036"/>
    </source>
</evidence>
<proteinExistence type="predicted"/>
<dbReference type="EMBL" id="JBHSNM010000001">
    <property type="protein sequence ID" value="MFC5568895.1"/>
    <property type="molecule type" value="Genomic_DNA"/>
</dbReference>